<reference evidence="2 3" key="1">
    <citation type="journal article" date="2016" name="Mol. Biol. Evol.">
        <title>Comparative Genomics of Early-Diverging Mushroom-Forming Fungi Provides Insights into the Origins of Lignocellulose Decay Capabilities.</title>
        <authorList>
            <person name="Nagy L.G."/>
            <person name="Riley R."/>
            <person name="Tritt A."/>
            <person name="Adam C."/>
            <person name="Daum C."/>
            <person name="Floudas D."/>
            <person name="Sun H."/>
            <person name="Yadav J.S."/>
            <person name="Pangilinan J."/>
            <person name="Larsson K.H."/>
            <person name="Matsuura K."/>
            <person name="Barry K."/>
            <person name="Labutti K."/>
            <person name="Kuo R."/>
            <person name="Ohm R.A."/>
            <person name="Bhattacharya S.S."/>
            <person name="Shirouzu T."/>
            <person name="Yoshinaga Y."/>
            <person name="Martin F.M."/>
            <person name="Grigoriev I.V."/>
            <person name="Hibbett D.S."/>
        </authorList>
    </citation>
    <scope>NUCLEOTIDE SEQUENCE [LARGE SCALE GENOMIC DNA]</scope>
    <source>
        <strain evidence="2 3">HHB10207 ss-3</strain>
    </source>
</reference>
<accession>A0A165ZCF4</accession>
<gene>
    <name evidence="2" type="ORF">SISSUDRAFT_1036509</name>
</gene>
<protein>
    <submittedName>
        <fullName evidence="2">Uncharacterized protein</fullName>
    </submittedName>
</protein>
<keyword evidence="3" id="KW-1185">Reference proteome</keyword>
<evidence type="ECO:0000313" key="2">
    <source>
        <dbReference type="EMBL" id="KZT34163.1"/>
    </source>
</evidence>
<sequence length="188" mass="20794">MAHAPGHHTGHATSQSARRRTLPTLPTFKGYEVTLQQLARVYKDKVRENPEYILTKDDLFMIVPATVAFLRRATKIGLQEHFMGQNMSYLISFRTFHGTPDNLQPQTSEISEARLLALRNLLQLPENTPQVMFTPTPADEAQVGFLKSGALVALLMAEGLLEGPSEAVANVSALAAQYPPHNLSDEDE</sequence>
<evidence type="ECO:0000313" key="3">
    <source>
        <dbReference type="Proteomes" id="UP000076798"/>
    </source>
</evidence>
<evidence type="ECO:0000256" key="1">
    <source>
        <dbReference type="SAM" id="MobiDB-lite"/>
    </source>
</evidence>
<organism evidence="2 3">
    <name type="scientific">Sistotremastrum suecicum HHB10207 ss-3</name>
    <dbReference type="NCBI Taxonomy" id="1314776"/>
    <lineage>
        <taxon>Eukaryota</taxon>
        <taxon>Fungi</taxon>
        <taxon>Dikarya</taxon>
        <taxon>Basidiomycota</taxon>
        <taxon>Agaricomycotina</taxon>
        <taxon>Agaricomycetes</taxon>
        <taxon>Sistotremastrales</taxon>
        <taxon>Sistotremastraceae</taxon>
        <taxon>Sistotremastrum</taxon>
    </lineage>
</organism>
<name>A0A165ZCF4_9AGAM</name>
<feature type="region of interest" description="Disordered" evidence="1">
    <location>
        <begin position="1"/>
        <end position="21"/>
    </location>
</feature>
<dbReference type="AlphaFoldDB" id="A0A165ZCF4"/>
<dbReference type="EMBL" id="KV428196">
    <property type="protein sequence ID" value="KZT34163.1"/>
    <property type="molecule type" value="Genomic_DNA"/>
</dbReference>
<dbReference type="Proteomes" id="UP000076798">
    <property type="component" value="Unassembled WGS sequence"/>
</dbReference>
<feature type="compositionally biased region" description="Basic residues" evidence="1">
    <location>
        <begin position="1"/>
        <end position="10"/>
    </location>
</feature>
<proteinExistence type="predicted"/>